<dbReference type="PATRIC" id="fig|270351.6.peg.5040"/>
<dbReference type="GO" id="GO:0003677">
    <property type="term" value="F:DNA binding"/>
    <property type="evidence" value="ECO:0007669"/>
    <property type="project" value="UniProtKB-UniRule"/>
</dbReference>
<evidence type="ECO:0000256" key="1">
    <source>
        <dbReference type="ARBA" id="ARBA00023015"/>
    </source>
</evidence>
<dbReference type="Gene3D" id="1.10.357.10">
    <property type="entry name" value="Tetracycline Repressor, domain 2"/>
    <property type="match status" value="1"/>
</dbReference>
<accession>A0A0J6T030</accession>
<dbReference type="InterPro" id="IPR054156">
    <property type="entry name" value="YxaF_TetR_C"/>
</dbReference>
<evidence type="ECO:0000259" key="5">
    <source>
        <dbReference type="PROSITE" id="PS50977"/>
    </source>
</evidence>
<dbReference type="Proteomes" id="UP000035929">
    <property type="component" value="Unassembled WGS sequence"/>
</dbReference>
<dbReference type="InterPro" id="IPR036271">
    <property type="entry name" value="Tet_transcr_reg_TetR-rel_C_sf"/>
</dbReference>
<protein>
    <recommendedName>
        <fullName evidence="5">HTH tetR-type domain-containing protein</fullName>
    </recommendedName>
</protein>
<keyword evidence="2 4" id="KW-0238">DNA-binding</keyword>
<dbReference type="Gene3D" id="1.10.10.60">
    <property type="entry name" value="Homeodomain-like"/>
    <property type="match status" value="1"/>
</dbReference>
<dbReference type="InterPro" id="IPR001647">
    <property type="entry name" value="HTH_TetR"/>
</dbReference>
<name>A0A0J6T030_9HYPH</name>
<reference evidence="6 7" key="1">
    <citation type="submission" date="2015-03" db="EMBL/GenBank/DDBJ databases">
        <title>Genome sequencing of Methylobacterium aquaticum DSM16371 type strain.</title>
        <authorList>
            <person name="Chaudhry V."/>
            <person name="Patil P.B."/>
        </authorList>
    </citation>
    <scope>NUCLEOTIDE SEQUENCE [LARGE SCALE GENOMIC DNA]</scope>
    <source>
        <strain evidence="6 7">DSM 16371</strain>
    </source>
</reference>
<evidence type="ECO:0000313" key="6">
    <source>
        <dbReference type="EMBL" id="KMO39217.1"/>
    </source>
</evidence>
<dbReference type="PANTHER" id="PTHR47506:SF7">
    <property type="entry name" value="TRANSCRIPTIONAL REGULATORY PROTEIN"/>
    <property type="match status" value="1"/>
</dbReference>
<dbReference type="PANTHER" id="PTHR47506">
    <property type="entry name" value="TRANSCRIPTIONAL REGULATORY PROTEIN"/>
    <property type="match status" value="1"/>
</dbReference>
<keyword evidence="3" id="KW-0804">Transcription</keyword>
<comment type="caution">
    <text evidence="6">The sequence shown here is derived from an EMBL/GenBank/DDBJ whole genome shotgun (WGS) entry which is preliminary data.</text>
</comment>
<evidence type="ECO:0000313" key="7">
    <source>
        <dbReference type="Proteomes" id="UP000035929"/>
    </source>
</evidence>
<evidence type="ECO:0000256" key="3">
    <source>
        <dbReference type="ARBA" id="ARBA00023163"/>
    </source>
</evidence>
<dbReference type="AlphaFoldDB" id="A0A0J6T030"/>
<organism evidence="6 7">
    <name type="scientific">Methylobacterium aquaticum</name>
    <dbReference type="NCBI Taxonomy" id="270351"/>
    <lineage>
        <taxon>Bacteria</taxon>
        <taxon>Pseudomonadati</taxon>
        <taxon>Pseudomonadota</taxon>
        <taxon>Alphaproteobacteria</taxon>
        <taxon>Hyphomicrobiales</taxon>
        <taxon>Methylobacteriaceae</taxon>
        <taxon>Methylobacterium</taxon>
    </lineage>
</organism>
<evidence type="ECO:0000256" key="2">
    <source>
        <dbReference type="ARBA" id="ARBA00023125"/>
    </source>
</evidence>
<dbReference type="InterPro" id="IPR009057">
    <property type="entry name" value="Homeodomain-like_sf"/>
</dbReference>
<gene>
    <name evidence="6" type="ORF">VP06_04880</name>
</gene>
<dbReference type="SUPFAM" id="SSF46689">
    <property type="entry name" value="Homeodomain-like"/>
    <property type="match status" value="1"/>
</dbReference>
<dbReference type="PRINTS" id="PR00455">
    <property type="entry name" value="HTHTETR"/>
</dbReference>
<dbReference type="RefSeq" id="WP_048462715.1">
    <property type="nucleotide sequence ID" value="NZ_LABX01000034.1"/>
</dbReference>
<keyword evidence="1" id="KW-0805">Transcription regulation</keyword>
<evidence type="ECO:0000256" key="4">
    <source>
        <dbReference type="PROSITE-ProRule" id="PRU00335"/>
    </source>
</evidence>
<dbReference type="Pfam" id="PF00440">
    <property type="entry name" value="TetR_N"/>
    <property type="match status" value="1"/>
</dbReference>
<dbReference type="OrthoDB" id="9811084at2"/>
<feature type="DNA-binding region" description="H-T-H motif" evidence="4">
    <location>
        <begin position="32"/>
        <end position="51"/>
    </location>
</feature>
<dbReference type="Pfam" id="PF21993">
    <property type="entry name" value="TetR_C_13_2"/>
    <property type="match status" value="1"/>
</dbReference>
<dbReference type="EMBL" id="LABX01000034">
    <property type="protein sequence ID" value="KMO39217.1"/>
    <property type="molecule type" value="Genomic_DNA"/>
</dbReference>
<dbReference type="SUPFAM" id="SSF48498">
    <property type="entry name" value="Tetracyclin repressor-like, C-terminal domain"/>
    <property type="match status" value="1"/>
</dbReference>
<dbReference type="PROSITE" id="PS50977">
    <property type="entry name" value="HTH_TETR_2"/>
    <property type="match status" value="1"/>
</dbReference>
<proteinExistence type="predicted"/>
<sequence length="203" mass="22107">MKVTKEQALASRRRIVERASELFRKRGFDGIGVADLMKASGMTHGGFYRHFASKDDLAREAAIFAYDRLERETEGKSIQSLLKRYISTVHRDDVAGGCPTSALGADAMRQAEPVRKVFAEGVETWLGMIGDALDGDRTLEPSHRRELAIDLAARAVGALILSRAAKAKPDLSDEILTTALRTSLNAAATGSDPATHFTPRQIP</sequence>
<feature type="domain" description="HTH tetR-type" evidence="5">
    <location>
        <begin position="9"/>
        <end position="69"/>
    </location>
</feature>